<dbReference type="EMBL" id="BMOQ01000008">
    <property type="protein sequence ID" value="GGN24099.1"/>
    <property type="molecule type" value="Genomic_DNA"/>
</dbReference>
<comment type="caution">
    <text evidence="1">The sequence shown here is derived from an EMBL/GenBank/DDBJ whole genome shotgun (WGS) entry which is preliminary data.</text>
</comment>
<protein>
    <submittedName>
        <fullName evidence="1">Uncharacterized protein</fullName>
    </submittedName>
</protein>
<dbReference type="AlphaFoldDB" id="A0A830GDY6"/>
<accession>A0A830GDY6</accession>
<keyword evidence="2" id="KW-1185">Reference proteome</keyword>
<evidence type="ECO:0000313" key="1">
    <source>
        <dbReference type="EMBL" id="GGN24099.1"/>
    </source>
</evidence>
<dbReference type="RefSeq" id="WP_188879685.1">
    <property type="nucleotide sequence ID" value="NZ_BMOQ01000008.1"/>
</dbReference>
<gene>
    <name evidence="1" type="ORF">GCM10009021_27270</name>
</gene>
<evidence type="ECO:0000313" key="2">
    <source>
        <dbReference type="Proteomes" id="UP000608850"/>
    </source>
</evidence>
<organism evidence="1 2">
    <name type="scientific">Halarchaeum nitratireducens</name>
    <dbReference type="NCBI Taxonomy" id="489913"/>
    <lineage>
        <taxon>Archaea</taxon>
        <taxon>Methanobacteriati</taxon>
        <taxon>Methanobacteriota</taxon>
        <taxon>Stenosarchaea group</taxon>
        <taxon>Halobacteria</taxon>
        <taxon>Halobacteriales</taxon>
        <taxon>Halobacteriaceae</taxon>
    </lineage>
</organism>
<dbReference type="Proteomes" id="UP000608850">
    <property type="component" value="Unassembled WGS sequence"/>
</dbReference>
<sequence>MSHRRPPWEKPIPRTAVGYCVSCTDVPADPVYAARGDQYCAACYFEEVLANTADEG</sequence>
<reference evidence="1 2" key="1">
    <citation type="journal article" date="2019" name="Int. J. Syst. Evol. Microbiol.">
        <title>The Global Catalogue of Microorganisms (GCM) 10K type strain sequencing project: providing services to taxonomists for standard genome sequencing and annotation.</title>
        <authorList>
            <consortium name="The Broad Institute Genomics Platform"/>
            <consortium name="The Broad Institute Genome Sequencing Center for Infectious Disease"/>
            <person name="Wu L."/>
            <person name="Ma J."/>
        </authorList>
    </citation>
    <scope>NUCLEOTIDE SEQUENCE [LARGE SCALE GENOMIC DNA]</scope>
    <source>
        <strain evidence="1 2">JCM 16331</strain>
    </source>
</reference>
<name>A0A830GDY6_9EURY</name>
<proteinExistence type="predicted"/>